<evidence type="ECO:0000313" key="1">
    <source>
        <dbReference type="EMBL" id="KAF0923214.1"/>
    </source>
</evidence>
<evidence type="ECO:0000313" key="2">
    <source>
        <dbReference type="Proteomes" id="UP000479710"/>
    </source>
</evidence>
<name>A0A6G1EFM0_9ORYZ</name>
<sequence length="172" mass="18651">MKTTNVGFNRRLGATPPCCKKQTDPALVNLALDSSAPCLQNAVAPVAVEAVPDPPPPRRGSLAKFKEFLEKHRVTSLVISTCLFVGLLAFKEDEKATVAVTICDKAHKLYNVLSKIAPIAVDFIRMFGLAGTRIAALFFSSYPHQMSMSATILAKDREVAVRLSFKVVNAGY</sequence>
<keyword evidence="2" id="KW-1185">Reference proteome</keyword>
<dbReference type="Proteomes" id="UP000479710">
    <property type="component" value="Unassembled WGS sequence"/>
</dbReference>
<reference evidence="1 2" key="1">
    <citation type="submission" date="2019-11" db="EMBL/GenBank/DDBJ databases">
        <title>Whole genome sequence of Oryza granulata.</title>
        <authorList>
            <person name="Li W."/>
        </authorList>
    </citation>
    <scope>NUCLEOTIDE SEQUENCE [LARGE SCALE GENOMIC DNA]</scope>
    <source>
        <strain evidence="2">cv. Menghai</strain>
        <tissue evidence="1">Leaf</tissue>
    </source>
</reference>
<dbReference type="AlphaFoldDB" id="A0A6G1EFM0"/>
<dbReference type="EMBL" id="SPHZ02000003">
    <property type="protein sequence ID" value="KAF0923214.1"/>
    <property type="molecule type" value="Genomic_DNA"/>
</dbReference>
<proteinExistence type="predicted"/>
<comment type="caution">
    <text evidence="1">The sequence shown here is derived from an EMBL/GenBank/DDBJ whole genome shotgun (WGS) entry which is preliminary data.</text>
</comment>
<protein>
    <submittedName>
        <fullName evidence="1">Uncharacterized protein</fullName>
    </submittedName>
</protein>
<accession>A0A6G1EFM0</accession>
<gene>
    <name evidence="1" type="ORF">E2562_003425</name>
</gene>
<dbReference type="OrthoDB" id="10295285at2759"/>
<organism evidence="1 2">
    <name type="scientific">Oryza meyeriana var. granulata</name>
    <dbReference type="NCBI Taxonomy" id="110450"/>
    <lineage>
        <taxon>Eukaryota</taxon>
        <taxon>Viridiplantae</taxon>
        <taxon>Streptophyta</taxon>
        <taxon>Embryophyta</taxon>
        <taxon>Tracheophyta</taxon>
        <taxon>Spermatophyta</taxon>
        <taxon>Magnoliopsida</taxon>
        <taxon>Liliopsida</taxon>
        <taxon>Poales</taxon>
        <taxon>Poaceae</taxon>
        <taxon>BOP clade</taxon>
        <taxon>Oryzoideae</taxon>
        <taxon>Oryzeae</taxon>
        <taxon>Oryzinae</taxon>
        <taxon>Oryza</taxon>
        <taxon>Oryza meyeriana</taxon>
    </lineage>
</organism>